<evidence type="ECO:0000256" key="2">
    <source>
        <dbReference type="ARBA" id="ARBA00022679"/>
    </source>
</evidence>
<keyword evidence="3 8" id="KW-0547">Nucleotide-binding</keyword>
<evidence type="ECO:0000313" key="11">
    <source>
        <dbReference type="Proteomes" id="UP000095200"/>
    </source>
</evidence>
<dbReference type="PANTHER" id="PTHR21299:SF2">
    <property type="entry name" value="CYTIDYLATE KINASE"/>
    <property type="match status" value="1"/>
</dbReference>
<dbReference type="GO" id="GO:0036430">
    <property type="term" value="F:CMP kinase activity"/>
    <property type="evidence" value="ECO:0007669"/>
    <property type="project" value="RHEA"/>
</dbReference>
<evidence type="ECO:0000256" key="3">
    <source>
        <dbReference type="ARBA" id="ARBA00022741"/>
    </source>
</evidence>
<keyword evidence="5 8" id="KW-0067">ATP-binding</keyword>
<evidence type="ECO:0000313" key="10">
    <source>
        <dbReference type="EMBL" id="GAU09679.1"/>
    </source>
</evidence>
<evidence type="ECO:0000259" key="9">
    <source>
        <dbReference type="Pfam" id="PF02224"/>
    </source>
</evidence>
<evidence type="ECO:0000256" key="8">
    <source>
        <dbReference type="HAMAP-Rule" id="MF_00238"/>
    </source>
</evidence>
<dbReference type="OrthoDB" id="9807434at2"/>
<comment type="similarity">
    <text evidence="1 8">Belongs to the cytidylate kinase family. Type 1 subfamily.</text>
</comment>
<dbReference type="SUPFAM" id="SSF52540">
    <property type="entry name" value="P-loop containing nucleoside triphosphate hydrolases"/>
    <property type="match status" value="1"/>
</dbReference>
<reference evidence="11" key="1">
    <citation type="submission" date="2016-06" db="EMBL/GenBank/DDBJ databases">
        <title>Draft genome sequence of Desulfoplanes formicivorans strain Pf12B.</title>
        <authorList>
            <person name="Watanabe M."/>
            <person name="Kojima H."/>
            <person name="Fukui M."/>
        </authorList>
    </citation>
    <scope>NUCLEOTIDE SEQUENCE [LARGE SCALE GENOMIC DNA]</scope>
    <source>
        <strain evidence="11">Pf12B</strain>
    </source>
</reference>
<sequence length="228" mass="25183">MGAERGKPLFVVTIDGPAGVGKTTLARAVAEKLGVAYLDTGAMYRSVAWMLGKGSWEWSEEKLDRGLDKLAFSIQGAGEATILLVNGHETGSKIRTETVGLWASHVAKIPQVRRRLTEIQRSLGQSVSLVAEGRDMGTVVFPKALFKFFLDASPEVRARRRWLQLRDAGSTEDLEGLTRQMRIRDEQDRNRAIAPLRPAEDAVCIDTGMLDPAQVLEQIIRRIASQMP</sequence>
<evidence type="ECO:0000256" key="1">
    <source>
        <dbReference type="ARBA" id="ARBA00009427"/>
    </source>
</evidence>
<dbReference type="HAMAP" id="MF_00238">
    <property type="entry name" value="Cytidyl_kinase_type1"/>
    <property type="match status" value="1"/>
</dbReference>
<dbReference type="NCBIfam" id="TIGR00017">
    <property type="entry name" value="cmk"/>
    <property type="match status" value="1"/>
</dbReference>
<dbReference type="PANTHER" id="PTHR21299">
    <property type="entry name" value="CYTIDYLATE KINASE/PANTOATE-BETA-ALANINE LIGASE"/>
    <property type="match status" value="1"/>
</dbReference>
<protein>
    <recommendedName>
        <fullName evidence="8">Cytidylate kinase</fullName>
        <shortName evidence="8">CK</shortName>
        <ecNumber evidence="8">2.7.4.25</ecNumber>
    </recommendedName>
    <alternativeName>
        <fullName evidence="8">Cytidine monophosphate kinase</fullName>
        <shortName evidence="8">CMP kinase</shortName>
    </alternativeName>
</protein>
<evidence type="ECO:0000256" key="4">
    <source>
        <dbReference type="ARBA" id="ARBA00022777"/>
    </source>
</evidence>
<evidence type="ECO:0000256" key="7">
    <source>
        <dbReference type="ARBA" id="ARBA00048478"/>
    </source>
</evidence>
<dbReference type="AlphaFoldDB" id="A0A194ALZ7"/>
<keyword evidence="11" id="KW-1185">Reference proteome</keyword>
<dbReference type="GO" id="GO:0036431">
    <property type="term" value="F:dCMP kinase activity"/>
    <property type="evidence" value="ECO:0007669"/>
    <property type="project" value="InterPro"/>
</dbReference>
<dbReference type="Gene3D" id="3.40.50.300">
    <property type="entry name" value="P-loop containing nucleotide triphosphate hydrolases"/>
    <property type="match status" value="1"/>
</dbReference>
<keyword evidence="2 8" id="KW-0808">Transferase</keyword>
<feature type="domain" description="Cytidylate kinase" evidence="9">
    <location>
        <begin position="12"/>
        <end position="223"/>
    </location>
</feature>
<evidence type="ECO:0000256" key="6">
    <source>
        <dbReference type="ARBA" id="ARBA00047615"/>
    </source>
</evidence>
<dbReference type="Proteomes" id="UP000095200">
    <property type="component" value="Unassembled WGS sequence"/>
</dbReference>
<dbReference type="STRING" id="1592317.DPF_2410"/>
<keyword evidence="4 8" id="KW-0418">Kinase</keyword>
<accession>A0A194ALZ7</accession>
<dbReference type="InterPro" id="IPR011994">
    <property type="entry name" value="Cytidylate_kinase_dom"/>
</dbReference>
<dbReference type="GO" id="GO:0005524">
    <property type="term" value="F:ATP binding"/>
    <property type="evidence" value="ECO:0007669"/>
    <property type="project" value="UniProtKB-UniRule"/>
</dbReference>
<keyword evidence="8" id="KW-0963">Cytoplasm</keyword>
<dbReference type="RefSeq" id="WP_069859931.1">
    <property type="nucleotide sequence ID" value="NZ_BDFE01000020.1"/>
</dbReference>
<comment type="caution">
    <text evidence="10">The sequence shown here is derived from an EMBL/GenBank/DDBJ whole genome shotgun (WGS) entry which is preliminary data.</text>
</comment>
<dbReference type="InterPro" id="IPR027417">
    <property type="entry name" value="P-loop_NTPase"/>
</dbReference>
<dbReference type="GO" id="GO:0015949">
    <property type="term" value="P:nucleobase-containing small molecule interconversion"/>
    <property type="evidence" value="ECO:0007669"/>
    <property type="project" value="TreeGrafter"/>
</dbReference>
<comment type="catalytic activity">
    <reaction evidence="7 8">
        <text>CMP + ATP = CDP + ADP</text>
        <dbReference type="Rhea" id="RHEA:11600"/>
        <dbReference type="ChEBI" id="CHEBI:30616"/>
        <dbReference type="ChEBI" id="CHEBI:58069"/>
        <dbReference type="ChEBI" id="CHEBI:60377"/>
        <dbReference type="ChEBI" id="CHEBI:456216"/>
        <dbReference type="EC" id="2.7.4.25"/>
    </reaction>
</comment>
<dbReference type="GO" id="GO:0006220">
    <property type="term" value="P:pyrimidine nucleotide metabolic process"/>
    <property type="evidence" value="ECO:0007669"/>
    <property type="project" value="UniProtKB-UniRule"/>
</dbReference>
<dbReference type="EMBL" id="BDFE01000020">
    <property type="protein sequence ID" value="GAU09679.1"/>
    <property type="molecule type" value="Genomic_DNA"/>
</dbReference>
<gene>
    <name evidence="8" type="primary">cmk</name>
    <name evidence="10" type="ORF">DPF_2410</name>
</gene>
<comment type="subcellular location">
    <subcellularLocation>
        <location evidence="8">Cytoplasm</location>
    </subcellularLocation>
</comment>
<dbReference type="InterPro" id="IPR003136">
    <property type="entry name" value="Cytidylate_kin"/>
</dbReference>
<dbReference type="CDD" id="cd02020">
    <property type="entry name" value="CMPK"/>
    <property type="match status" value="1"/>
</dbReference>
<proteinExistence type="inferred from homology"/>
<dbReference type="GO" id="GO:0005829">
    <property type="term" value="C:cytosol"/>
    <property type="evidence" value="ECO:0007669"/>
    <property type="project" value="TreeGrafter"/>
</dbReference>
<feature type="binding site" evidence="8">
    <location>
        <begin position="16"/>
        <end position="24"/>
    </location>
    <ligand>
        <name>ATP</name>
        <dbReference type="ChEBI" id="CHEBI:30616"/>
    </ligand>
</feature>
<dbReference type="EC" id="2.7.4.25" evidence="8"/>
<organism evidence="10 11">
    <name type="scientific">Desulfoplanes formicivorans</name>
    <dbReference type="NCBI Taxonomy" id="1592317"/>
    <lineage>
        <taxon>Bacteria</taxon>
        <taxon>Pseudomonadati</taxon>
        <taxon>Thermodesulfobacteriota</taxon>
        <taxon>Desulfovibrionia</taxon>
        <taxon>Desulfovibrionales</taxon>
        <taxon>Desulfoplanaceae</taxon>
        <taxon>Desulfoplanes</taxon>
    </lineage>
</organism>
<evidence type="ECO:0000256" key="5">
    <source>
        <dbReference type="ARBA" id="ARBA00022840"/>
    </source>
</evidence>
<comment type="catalytic activity">
    <reaction evidence="6 8">
        <text>dCMP + ATP = dCDP + ADP</text>
        <dbReference type="Rhea" id="RHEA:25094"/>
        <dbReference type="ChEBI" id="CHEBI:30616"/>
        <dbReference type="ChEBI" id="CHEBI:57566"/>
        <dbReference type="ChEBI" id="CHEBI:58593"/>
        <dbReference type="ChEBI" id="CHEBI:456216"/>
        <dbReference type="EC" id="2.7.4.25"/>
    </reaction>
</comment>
<dbReference type="Pfam" id="PF02224">
    <property type="entry name" value="Cytidylate_kin"/>
    <property type="match status" value="1"/>
</dbReference>
<name>A0A194ALZ7_9BACT</name>